<keyword evidence="12" id="KW-1185">Reference proteome</keyword>
<evidence type="ECO:0000313" key="11">
    <source>
        <dbReference type="EMBL" id="KAF1839717.1"/>
    </source>
</evidence>
<gene>
    <name evidence="11" type="ORF">BDW02DRAFT_604322</name>
</gene>
<evidence type="ECO:0000256" key="1">
    <source>
        <dbReference type="ARBA" id="ARBA00001936"/>
    </source>
</evidence>
<evidence type="ECO:0000256" key="2">
    <source>
        <dbReference type="ARBA" id="ARBA00001946"/>
    </source>
</evidence>
<evidence type="ECO:0000256" key="10">
    <source>
        <dbReference type="ARBA" id="ARBA00023242"/>
    </source>
</evidence>
<organism evidence="11 12">
    <name type="scientific">Decorospora gaudefroyi</name>
    <dbReference type="NCBI Taxonomy" id="184978"/>
    <lineage>
        <taxon>Eukaryota</taxon>
        <taxon>Fungi</taxon>
        <taxon>Dikarya</taxon>
        <taxon>Ascomycota</taxon>
        <taxon>Pezizomycotina</taxon>
        <taxon>Dothideomycetes</taxon>
        <taxon>Pleosporomycetidae</taxon>
        <taxon>Pleosporales</taxon>
        <taxon>Pleosporineae</taxon>
        <taxon>Pleosporaceae</taxon>
        <taxon>Decorospora</taxon>
    </lineage>
</organism>
<reference evidence="11" key="1">
    <citation type="submission" date="2020-01" db="EMBL/GenBank/DDBJ databases">
        <authorList>
            <consortium name="DOE Joint Genome Institute"/>
            <person name="Haridas S."/>
            <person name="Albert R."/>
            <person name="Binder M."/>
            <person name="Bloem J."/>
            <person name="Labutti K."/>
            <person name="Salamov A."/>
            <person name="Andreopoulos B."/>
            <person name="Baker S.E."/>
            <person name="Barry K."/>
            <person name="Bills G."/>
            <person name="Bluhm B.H."/>
            <person name="Cannon C."/>
            <person name="Castanera R."/>
            <person name="Culley D.E."/>
            <person name="Daum C."/>
            <person name="Ezra D."/>
            <person name="Gonzalez J.B."/>
            <person name="Henrissat B."/>
            <person name="Kuo A."/>
            <person name="Liang C."/>
            <person name="Lipzen A."/>
            <person name="Lutzoni F."/>
            <person name="Magnuson J."/>
            <person name="Mondo S."/>
            <person name="Nolan M."/>
            <person name="Ohm R."/>
            <person name="Pangilinan J."/>
            <person name="Park H.-J."/>
            <person name="Ramirez L."/>
            <person name="Alfaro M."/>
            <person name="Sun H."/>
            <person name="Tritt A."/>
            <person name="Yoshinaga Y."/>
            <person name="Zwiers L.-H."/>
            <person name="Turgeon B.G."/>
            <person name="Goodwin S.B."/>
            <person name="Spatafora J.W."/>
            <person name="Crous P.W."/>
            <person name="Grigoriev I.V."/>
        </authorList>
    </citation>
    <scope>NUCLEOTIDE SEQUENCE</scope>
    <source>
        <strain evidence="11">P77</strain>
    </source>
</reference>
<keyword evidence="7" id="KW-0378">Hydrolase</keyword>
<dbReference type="GO" id="GO:0004518">
    <property type="term" value="F:nuclease activity"/>
    <property type="evidence" value="ECO:0007669"/>
    <property type="project" value="UniProtKB-KW"/>
</dbReference>
<dbReference type="GO" id="GO:0070260">
    <property type="term" value="F:5'-tyrosyl-DNA phosphodiesterase activity"/>
    <property type="evidence" value="ECO:0007669"/>
    <property type="project" value="TreeGrafter"/>
</dbReference>
<evidence type="ECO:0000256" key="4">
    <source>
        <dbReference type="ARBA" id="ARBA00022722"/>
    </source>
</evidence>
<keyword evidence="10" id="KW-0539">Nucleus</keyword>
<keyword evidence="6" id="KW-0227">DNA damage</keyword>
<dbReference type="GO" id="GO:0006302">
    <property type="term" value="P:double-strand break repair"/>
    <property type="evidence" value="ECO:0007669"/>
    <property type="project" value="TreeGrafter"/>
</dbReference>
<sequence length="224" mass="25135">MRALLRSVESTMADVIFLQEVSKVALTELLRQPWIEEHWYASEADCSAFGKQKVPLPSRFDRDALCCDLLVNSSSGRTLRIRLINVHLDSLPINPSRRPQQFALVTAYLSVADRGLIAGDFNPVLPEDADLVSANELEDAWTSLHPPDPGFTWGVNGEHTFPPNRLDKVALVDLKPSNMRVMRTHEVDVDSCTTQQGEGILSKSPPHFSDHFGVLCEVEWMEDR</sequence>
<protein>
    <recommendedName>
        <fullName evidence="13">Endonuclease/exonuclease/phosphatase domain-containing protein</fullName>
    </recommendedName>
</protein>
<evidence type="ECO:0000256" key="6">
    <source>
        <dbReference type="ARBA" id="ARBA00022763"/>
    </source>
</evidence>
<evidence type="ECO:0000256" key="8">
    <source>
        <dbReference type="ARBA" id="ARBA00022842"/>
    </source>
</evidence>
<comment type="subcellular location">
    <subcellularLocation>
        <location evidence="3">Nucleus</location>
    </subcellularLocation>
</comment>
<dbReference type="Proteomes" id="UP000800040">
    <property type="component" value="Unassembled WGS sequence"/>
</dbReference>
<dbReference type="GO" id="GO:0005737">
    <property type="term" value="C:cytoplasm"/>
    <property type="evidence" value="ECO:0007669"/>
    <property type="project" value="TreeGrafter"/>
</dbReference>
<dbReference type="SUPFAM" id="SSF56219">
    <property type="entry name" value="DNase I-like"/>
    <property type="match status" value="1"/>
</dbReference>
<evidence type="ECO:0000256" key="3">
    <source>
        <dbReference type="ARBA" id="ARBA00004123"/>
    </source>
</evidence>
<dbReference type="PANTHER" id="PTHR15822:SF4">
    <property type="entry name" value="TYROSYL-DNA PHOSPHODIESTERASE 2"/>
    <property type="match status" value="1"/>
</dbReference>
<dbReference type="InterPro" id="IPR036691">
    <property type="entry name" value="Endo/exonu/phosph_ase_sf"/>
</dbReference>
<keyword evidence="4" id="KW-0540">Nuclease</keyword>
<dbReference type="Gene3D" id="3.60.10.10">
    <property type="entry name" value="Endonuclease/exonuclease/phosphatase"/>
    <property type="match status" value="1"/>
</dbReference>
<keyword evidence="5" id="KW-0479">Metal-binding</keyword>
<comment type="cofactor">
    <cofactor evidence="1">
        <name>Mn(2+)</name>
        <dbReference type="ChEBI" id="CHEBI:29035"/>
    </cofactor>
</comment>
<keyword evidence="8" id="KW-0460">Magnesium</keyword>
<evidence type="ECO:0000256" key="9">
    <source>
        <dbReference type="ARBA" id="ARBA00023204"/>
    </source>
</evidence>
<dbReference type="GO" id="GO:0005634">
    <property type="term" value="C:nucleus"/>
    <property type="evidence" value="ECO:0007669"/>
    <property type="project" value="UniProtKB-SubCell"/>
</dbReference>
<evidence type="ECO:0000256" key="5">
    <source>
        <dbReference type="ARBA" id="ARBA00022723"/>
    </source>
</evidence>
<dbReference type="AlphaFoldDB" id="A0A6A5KTU8"/>
<dbReference type="PANTHER" id="PTHR15822">
    <property type="entry name" value="TRAF AND TNF RECEPTOR-ASSOCIATED PROTEIN"/>
    <property type="match status" value="1"/>
</dbReference>
<name>A0A6A5KTU8_9PLEO</name>
<dbReference type="GO" id="GO:0046872">
    <property type="term" value="F:metal ion binding"/>
    <property type="evidence" value="ECO:0007669"/>
    <property type="project" value="UniProtKB-KW"/>
</dbReference>
<evidence type="ECO:0008006" key="13">
    <source>
        <dbReference type="Google" id="ProtNLM"/>
    </source>
</evidence>
<dbReference type="GO" id="GO:0003697">
    <property type="term" value="F:single-stranded DNA binding"/>
    <property type="evidence" value="ECO:0007669"/>
    <property type="project" value="TreeGrafter"/>
</dbReference>
<accession>A0A6A5KTU8</accession>
<evidence type="ECO:0000313" key="12">
    <source>
        <dbReference type="Proteomes" id="UP000800040"/>
    </source>
</evidence>
<evidence type="ECO:0000256" key="7">
    <source>
        <dbReference type="ARBA" id="ARBA00022801"/>
    </source>
</evidence>
<dbReference type="OrthoDB" id="9975959at2759"/>
<dbReference type="InterPro" id="IPR051547">
    <property type="entry name" value="TDP2-like"/>
</dbReference>
<proteinExistence type="predicted"/>
<keyword evidence="9" id="KW-0234">DNA repair</keyword>
<dbReference type="EMBL" id="ML975244">
    <property type="protein sequence ID" value="KAF1839717.1"/>
    <property type="molecule type" value="Genomic_DNA"/>
</dbReference>
<comment type="cofactor">
    <cofactor evidence="2">
        <name>Mg(2+)</name>
        <dbReference type="ChEBI" id="CHEBI:18420"/>
    </cofactor>
</comment>